<evidence type="ECO:0000256" key="1">
    <source>
        <dbReference type="ARBA" id="ARBA00022705"/>
    </source>
</evidence>
<keyword evidence="4" id="KW-1185">Reference proteome</keyword>
<dbReference type="InterPro" id="IPR013725">
    <property type="entry name" value="DNA_replication_fac_RFC1_C"/>
</dbReference>
<dbReference type="GO" id="GO:0003677">
    <property type="term" value="F:DNA binding"/>
    <property type="evidence" value="ECO:0007669"/>
    <property type="project" value="TreeGrafter"/>
</dbReference>
<dbReference type="GO" id="GO:0005663">
    <property type="term" value="C:DNA replication factor C complex"/>
    <property type="evidence" value="ECO:0007669"/>
    <property type="project" value="InterPro"/>
</dbReference>
<evidence type="ECO:0000313" key="4">
    <source>
        <dbReference type="Proteomes" id="UP000472270"/>
    </source>
</evidence>
<evidence type="ECO:0000259" key="2">
    <source>
        <dbReference type="Pfam" id="PF08519"/>
    </source>
</evidence>
<dbReference type="GO" id="GO:0005634">
    <property type="term" value="C:nucleus"/>
    <property type="evidence" value="ECO:0007669"/>
    <property type="project" value="TreeGrafter"/>
</dbReference>
<name>A0A673FNW4_9TELE</name>
<reference evidence="3" key="1">
    <citation type="submission" date="2025-08" db="UniProtKB">
        <authorList>
            <consortium name="Ensembl"/>
        </authorList>
    </citation>
    <scope>IDENTIFICATION</scope>
</reference>
<dbReference type="AlphaFoldDB" id="A0A673FNW4"/>
<sequence length="121" mass="13653">MNLDYLPYLRSAILESLQSQGSEGASQSVKLMDDYDIIKEDVDNMMEISMWGGQPDPYSKLDSKVKAAFTRAYNKESHLTPYSLQVVKKSRKGAVDPELIGELESESHSIVFLFATVESQW</sequence>
<evidence type="ECO:0000313" key="3">
    <source>
        <dbReference type="Ensembl" id="ENSSRHP00000000904.1"/>
    </source>
</evidence>
<dbReference type="PANTHER" id="PTHR23389:SF6">
    <property type="entry name" value="REPLICATION FACTOR C SUBUNIT 1"/>
    <property type="match status" value="1"/>
</dbReference>
<proteinExistence type="predicted"/>
<organism evidence="3 4">
    <name type="scientific">Sinocyclocheilus rhinocerous</name>
    <dbReference type="NCBI Taxonomy" id="307959"/>
    <lineage>
        <taxon>Eukaryota</taxon>
        <taxon>Metazoa</taxon>
        <taxon>Chordata</taxon>
        <taxon>Craniata</taxon>
        <taxon>Vertebrata</taxon>
        <taxon>Euteleostomi</taxon>
        <taxon>Actinopterygii</taxon>
        <taxon>Neopterygii</taxon>
        <taxon>Teleostei</taxon>
        <taxon>Ostariophysi</taxon>
        <taxon>Cypriniformes</taxon>
        <taxon>Cyprinidae</taxon>
        <taxon>Cyprininae</taxon>
        <taxon>Sinocyclocheilus</taxon>
    </lineage>
</organism>
<feature type="domain" description="DNA replication factor RFC1 C-terminal" evidence="2">
    <location>
        <begin position="1"/>
        <end position="75"/>
    </location>
</feature>
<dbReference type="PANTHER" id="PTHR23389">
    <property type="entry name" value="CHROMOSOME TRANSMISSION FIDELITY FACTOR 18"/>
    <property type="match status" value="1"/>
</dbReference>
<dbReference type="GO" id="GO:0005524">
    <property type="term" value="F:ATP binding"/>
    <property type="evidence" value="ECO:0007669"/>
    <property type="project" value="InterPro"/>
</dbReference>
<protein>
    <recommendedName>
        <fullName evidence="2">DNA replication factor RFC1 C-terminal domain-containing protein</fullName>
    </recommendedName>
</protein>
<dbReference type="Pfam" id="PF08519">
    <property type="entry name" value="RFC1"/>
    <property type="match status" value="1"/>
</dbReference>
<dbReference type="Proteomes" id="UP000472270">
    <property type="component" value="Unassembled WGS sequence"/>
</dbReference>
<accession>A0A673FNW4</accession>
<dbReference type="Ensembl" id="ENSSRHT00000000949.1">
    <property type="protein sequence ID" value="ENSSRHP00000000904.1"/>
    <property type="gene ID" value="ENSSRHG00000000655.1"/>
</dbReference>
<keyword evidence="1" id="KW-0235">DNA replication</keyword>
<dbReference type="GO" id="GO:0003689">
    <property type="term" value="F:DNA clamp loader activity"/>
    <property type="evidence" value="ECO:0007669"/>
    <property type="project" value="InterPro"/>
</dbReference>
<dbReference type="GO" id="GO:0006260">
    <property type="term" value="P:DNA replication"/>
    <property type="evidence" value="ECO:0007669"/>
    <property type="project" value="UniProtKB-KW"/>
</dbReference>
<reference evidence="3" key="2">
    <citation type="submission" date="2025-09" db="UniProtKB">
        <authorList>
            <consortium name="Ensembl"/>
        </authorList>
    </citation>
    <scope>IDENTIFICATION</scope>
</reference>
<dbReference type="GO" id="GO:0061860">
    <property type="term" value="F:DNA clamp unloader activity"/>
    <property type="evidence" value="ECO:0007669"/>
    <property type="project" value="TreeGrafter"/>
</dbReference>